<dbReference type="VEuPathDB" id="FungiDB:BDEG_20479"/>
<dbReference type="Proteomes" id="UP000077115">
    <property type="component" value="Unassembled WGS sequence"/>
</dbReference>
<dbReference type="InterPro" id="IPR011011">
    <property type="entry name" value="Znf_FYVE_PHD"/>
</dbReference>
<feature type="region of interest" description="Disordered" evidence="5">
    <location>
        <begin position="793"/>
        <end position="818"/>
    </location>
</feature>
<feature type="compositionally biased region" description="Low complexity" evidence="5">
    <location>
        <begin position="218"/>
        <end position="231"/>
    </location>
</feature>
<feature type="region of interest" description="Disordered" evidence="5">
    <location>
        <begin position="166"/>
        <end position="282"/>
    </location>
</feature>
<dbReference type="GO" id="GO:0006355">
    <property type="term" value="P:regulation of DNA-templated transcription"/>
    <property type="evidence" value="ECO:0007669"/>
    <property type="project" value="TreeGrafter"/>
</dbReference>
<feature type="compositionally biased region" description="Basic and acidic residues" evidence="5">
    <location>
        <begin position="1420"/>
        <end position="1431"/>
    </location>
</feature>
<proteinExistence type="predicted"/>
<feature type="compositionally biased region" description="Basic and acidic residues" evidence="5">
    <location>
        <begin position="1751"/>
        <end position="1778"/>
    </location>
</feature>
<dbReference type="InterPro" id="IPR019786">
    <property type="entry name" value="Zinc_finger_PHD-type_CS"/>
</dbReference>
<evidence type="ECO:0000256" key="2">
    <source>
        <dbReference type="ARBA" id="ARBA00022771"/>
    </source>
</evidence>
<name>A0A177W850_BATDL</name>
<keyword evidence="1" id="KW-0479">Metal-binding</keyword>
<feature type="domain" description="Zinc finger PHD-type" evidence="6">
    <location>
        <begin position="22"/>
        <end position="66"/>
    </location>
</feature>
<dbReference type="PROSITE" id="PS01359">
    <property type="entry name" value="ZF_PHD_1"/>
    <property type="match status" value="1"/>
</dbReference>
<dbReference type="SMART" id="SM00249">
    <property type="entry name" value="PHD"/>
    <property type="match status" value="1"/>
</dbReference>
<feature type="region of interest" description="Disordered" evidence="5">
    <location>
        <begin position="1481"/>
        <end position="1778"/>
    </location>
</feature>
<dbReference type="STRING" id="403673.A0A177W850"/>
<dbReference type="PANTHER" id="PTHR46462">
    <property type="entry name" value="UPSET, ISOFORM A"/>
    <property type="match status" value="1"/>
</dbReference>
<dbReference type="eggNOG" id="KOG1844">
    <property type="taxonomic scope" value="Eukaryota"/>
</dbReference>
<dbReference type="InterPro" id="IPR013083">
    <property type="entry name" value="Znf_RING/FYVE/PHD"/>
</dbReference>
<feature type="region of interest" description="Disordered" evidence="5">
    <location>
        <begin position="438"/>
        <end position="463"/>
    </location>
</feature>
<feature type="compositionally biased region" description="Low complexity" evidence="5">
    <location>
        <begin position="1740"/>
        <end position="1749"/>
    </location>
</feature>
<protein>
    <recommendedName>
        <fullName evidence="6">Zinc finger PHD-type domain-containing protein</fullName>
    </recommendedName>
</protein>
<feature type="compositionally biased region" description="Gly residues" evidence="5">
    <location>
        <begin position="1490"/>
        <end position="1503"/>
    </location>
</feature>
<feature type="region of interest" description="Disordered" evidence="5">
    <location>
        <begin position="85"/>
        <end position="147"/>
    </location>
</feature>
<dbReference type="InterPro" id="IPR001965">
    <property type="entry name" value="Znf_PHD"/>
</dbReference>
<evidence type="ECO:0000313" key="8">
    <source>
        <dbReference type="Proteomes" id="UP000077115"/>
    </source>
</evidence>
<dbReference type="Gene3D" id="3.30.40.10">
    <property type="entry name" value="Zinc/RING finger domain, C3HC4 (zinc finger)"/>
    <property type="match status" value="1"/>
</dbReference>
<feature type="compositionally biased region" description="Low complexity" evidence="5">
    <location>
        <begin position="1191"/>
        <end position="1200"/>
    </location>
</feature>
<sequence>MASLVPVDIEKDGATEDEGEIRCICGFPDDDGFTIQCDRCFVWQHAICVNITANTVPEQYLCEDCDPRWLDVENAIALQARRLKEAREGKKLQPKKLPGLERHLDKNSPRKKKDNTDGRPLDSKKSKVKARVRDAAGGNPISGLATGSHYSTFSAVLSDSHGDINVHGNMGGLPQVSVQSNSSKHVVTPPRKKHKERENDKSAGTGGSHKHTGPPNESSLGSSSQSLFDSSYTVNSSSRPAGLLHHLTNNTSRHQKDHTTDLNGSISHMNEHTISHNGDSLKQRDASARNLLLNNSRGTTPEPFIRRRRNIVDESRLQFSSIYEAEYAAFIDDFAETSTVQFASLAIERHVTSILPQLFSAALLYLNPPLDKNCMGVHSCNVFVDGSRQTAQCKPIAKHSKAVLDESTLSSTAPDQTMIVEDDTHYLDQVSSPKKLLVVDDDTETTSTTNDMTDSGSSAKSTSVLGAASTTDKDAFAADTDFSPLPSLLAMKASDLSSTYPNAVYSIVDETFPSGARQRGLFTTHSIAANQFISEISGVLSCDQQLDAKERFISTFPMPPPLNTTLLPPYTFYHPCDALKMNDETSGLKLPIALDAREASTGSGRYVRFSCGCKNSPVANAQVHTVVCVTGQEFRELQSKQNKKSVASLSSDASTADTLGPLSKGQVILDDEMEHPVLLNDRVRLCIFSTAPINMNEEVVLHMDSTRSISFPCACLKSSTKCTVMDTVNRIDMFQEHQDDWTSDTTNAEYSAILNARDQLRKLRIDCEQLQQKRWLKGDDLMPSLLSYDHKASPTEAHHNRKHDIDATDDDPNTKRIKLDPDVAVPSVLTSNQLMIKPVGCKKAWMKTYTENIEKPIMLRESSFEDTSRSNLPCDDTGLPFVANNDLTSDGGEQDGLFSSNNTTSAVGDDFLVDSYPAAAENTATSENDIEEPAPVRRVSFRDFMLKRGQAHSTNLNPPIAEEGMADISMNEQSFVAANDSIEENALESPTGLNSKPASSAAILADNLMEIDSKIEAGTNTTSSNIVNVHSTLTSESSIVDTIQQAPKLEENHVGFLQKYHTLVSRHKEIHVGADAATLDATPETTTMIDPVSVPSAFKHPATHVDGDQLFPVNLSSSLTTVKSEPVYTVATLHKDFVDTQKEDKTTISDSVVLSPSLHKIPALDITSKSNGDTAAPTVKQELSFESKKSPTLIHTTGTTDTHEDPVTDDRALLYASTYASQSEYKPHLNSSADYDPLLRLDSPSTQLKPDHVTETGFHDSSTSKGSSSIYSGGYRSYTHRPPSPYRDRLASVDRRRFDRSMGGDTAQLGSNGSGLWGDRRNTTSVSLFSRESGEYNAEETGSGISASRNRHAAPYEPRYASSGWGRDFDARGGNSGVMQASLPPPPPPSYLHMTSGDRGRGSTDRGMRLRRDRSRSSSRSKDQNLEHMRDRLRDREREFDTRLEYDREWDSRGMETGGRDRNRDRHRDFGVDREYDRSKVREYPYGNSRYGGGVSTSGGAYGDGDVSPRRLSVSPYVSGNRNGASPIGDRGPVRRPAYGTGFKRSKGKSPSKSPSRSPERSDSRSPPPTSRPPLSEYHEPVRKRKSSLSPSPRSMRVNSHGSSSGSAGVFAPLASGMAAEGTDSNERSKVSSPLAPSIPSAEMPHQSSGGAGQYPTGTTTAGQASAGIAYSRKYGPPPLTGVSPYGRRSRDRYASGSDVPSSNASYRGYDRSNGEESGMRGLHSGVLSNNGGGTGGTSSGYRSGWTTGREGVDRERDLRESLRDHRGRDRDWDRRLD</sequence>
<dbReference type="GO" id="GO:0034967">
    <property type="term" value="C:Set3 complex"/>
    <property type="evidence" value="ECO:0007669"/>
    <property type="project" value="TreeGrafter"/>
</dbReference>
<feature type="compositionally biased region" description="Basic and acidic residues" evidence="5">
    <location>
        <begin position="269"/>
        <end position="282"/>
    </location>
</feature>
<evidence type="ECO:0000313" key="7">
    <source>
        <dbReference type="EMBL" id="OAJ36287.1"/>
    </source>
</evidence>
<dbReference type="Gene3D" id="2.170.270.10">
    <property type="entry name" value="SET domain"/>
    <property type="match status" value="1"/>
</dbReference>
<evidence type="ECO:0000259" key="6">
    <source>
        <dbReference type="SMART" id="SM00249"/>
    </source>
</evidence>
<reference evidence="7 8" key="2">
    <citation type="submission" date="2016-05" db="EMBL/GenBank/DDBJ databases">
        <title>Lineage-specific infection strategies underlie the spectrum of fungal disease in amphibians.</title>
        <authorList>
            <person name="Cuomo C.A."/>
            <person name="Farrer R.A."/>
            <person name="James T."/>
            <person name="Longcore J."/>
            <person name="Birren B."/>
        </authorList>
    </citation>
    <scope>NUCLEOTIDE SEQUENCE [LARGE SCALE GENOMIC DNA]</scope>
    <source>
        <strain evidence="7 8">JEL423</strain>
    </source>
</reference>
<feature type="compositionally biased region" description="Basic and acidic residues" evidence="5">
    <location>
        <begin position="1249"/>
        <end position="1258"/>
    </location>
</feature>
<feature type="region of interest" description="Disordered" evidence="5">
    <location>
        <begin position="1165"/>
        <end position="1208"/>
    </location>
</feature>
<reference evidence="7 8" key="1">
    <citation type="submission" date="2006-10" db="EMBL/GenBank/DDBJ databases">
        <title>The Genome Sequence of Batrachochytrium dendrobatidis JEL423.</title>
        <authorList>
            <consortium name="The Broad Institute Genome Sequencing Platform"/>
            <person name="Birren B."/>
            <person name="Lander E."/>
            <person name="Galagan J."/>
            <person name="Cuomo C."/>
            <person name="Devon K."/>
            <person name="Jaffe D."/>
            <person name="Butler J."/>
            <person name="Alvarez P."/>
            <person name="Gnerre S."/>
            <person name="Grabherr M."/>
            <person name="Kleber M."/>
            <person name="Mauceli E."/>
            <person name="Brockman W."/>
            <person name="Young S."/>
            <person name="LaButti K."/>
            <person name="Sykes S."/>
            <person name="DeCaprio D."/>
            <person name="Crawford M."/>
            <person name="Koehrsen M."/>
            <person name="Engels R."/>
            <person name="Montgomery P."/>
            <person name="Pearson M."/>
            <person name="Howarth C."/>
            <person name="Larson L."/>
            <person name="White J."/>
            <person name="O'Leary S."/>
            <person name="Kodira C."/>
            <person name="Zeng Q."/>
            <person name="Yandava C."/>
            <person name="Alvarado L."/>
            <person name="Longcore J."/>
            <person name="James T."/>
        </authorList>
    </citation>
    <scope>NUCLEOTIDE SEQUENCE [LARGE SCALE GENOMIC DNA]</scope>
    <source>
        <strain evidence="7 8">JEL423</strain>
    </source>
</reference>
<evidence type="ECO:0000256" key="4">
    <source>
        <dbReference type="ARBA" id="ARBA00022853"/>
    </source>
</evidence>
<dbReference type="GO" id="GO:0006325">
    <property type="term" value="P:chromatin organization"/>
    <property type="evidence" value="ECO:0007669"/>
    <property type="project" value="UniProtKB-KW"/>
</dbReference>
<dbReference type="EMBL" id="DS022300">
    <property type="protein sequence ID" value="OAJ36287.1"/>
    <property type="molecule type" value="Genomic_DNA"/>
</dbReference>
<keyword evidence="3" id="KW-0862">Zinc</keyword>
<dbReference type="GO" id="GO:0070210">
    <property type="term" value="C:Rpd3L-Expanded complex"/>
    <property type="evidence" value="ECO:0007669"/>
    <property type="project" value="TreeGrafter"/>
</dbReference>
<dbReference type="InterPro" id="IPR046341">
    <property type="entry name" value="SET_dom_sf"/>
</dbReference>
<dbReference type="Pfam" id="PF20826">
    <property type="entry name" value="PHD_5"/>
    <property type="match status" value="1"/>
</dbReference>
<feature type="compositionally biased region" description="Basic and acidic residues" evidence="5">
    <location>
        <begin position="1396"/>
        <end position="1410"/>
    </location>
</feature>
<feature type="compositionally biased region" description="Polar residues" evidence="5">
    <location>
        <begin position="1598"/>
        <end position="1607"/>
    </location>
</feature>
<feature type="compositionally biased region" description="Low complexity" evidence="5">
    <location>
        <begin position="445"/>
        <end position="458"/>
    </location>
</feature>
<evidence type="ECO:0000256" key="5">
    <source>
        <dbReference type="SAM" id="MobiDB-lite"/>
    </source>
</evidence>
<dbReference type="PANTHER" id="PTHR46462:SF3">
    <property type="entry name" value="UPSET, ISOFORM A"/>
    <property type="match status" value="1"/>
</dbReference>
<dbReference type="OrthoDB" id="79252at2759"/>
<evidence type="ECO:0000256" key="3">
    <source>
        <dbReference type="ARBA" id="ARBA00022833"/>
    </source>
</evidence>
<evidence type="ECO:0000256" key="1">
    <source>
        <dbReference type="ARBA" id="ARBA00022723"/>
    </source>
</evidence>
<feature type="compositionally biased region" description="Low complexity" evidence="5">
    <location>
        <begin position="1588"/>
        <end position="1597"/>
    </location>
</feature>
<feature type="compositionally biased region" description="Basic and acidic residues" evidence="5">
    <location>
        <begin position="1286"/>
        <end position="1302"/>
    </location>
</feature>
<feature type="compositionally biased region" description="Basic and acidic residues" evidence="5">
    <location>
        <begin position="98"/>
        <end position="125"/>
    </location>
</feature>
<feature type="region of interest" description="Disordered" evidence="5">
    <location>
        <begin position="1236"/>
        <end position="1431"/>
    </location>
</feature>
<feature type="compositionally biased region" description="Basic and acidic residues" evidence="5">
    <location>
        <begin position="1709"/>
        <end position="1719"/>
    </location>
</feature>
<feature type="compositionally biased region" description="Low complexity" evidence="5">
    <location>
        <begin position="1657"/>
        <end position="1670"/>
    </location>
</feature>
<feature type="compositionally biased region" description="Low complexity" evidence="5">
    <location>
        <begin position="1261"/>
        <end position="1277"/>
    </location>
</feature>
<keyword evidence="4" id="KW-0156">Chromatin regulator</keyword>
<organism evidence="7 8">
    <name type="scientific">Batrachochytrium dendrobatidis (strain JEL423)</name>
    <dbReference type="NCBI Taxonomy" id="403673"/>
    <lineage>
        <taxon>Eukaryota</taxon>
        <taxon>Fungi</taxon>
        <taxon>Fungi incertae sedis</taxon>
        <taxon>Chytridiomycota</taxon>
        <taxon>Chytridiomycota incertae sedis</taxon>
        <taxon>Chytridiomycetes</taxon>
        <taxon>Rhizophydiales</taxon>
        <taxon>Rhizophydiales incertae sedis</taxon>
        <taxon>Batrachochytrium</taxon>
    </lineage>
</organism>
<gene>
    <name evidence="7" type="ORF">BDEG_20479</name>
</gene>
<keyword evidence="2" id="KW-0863">Zinc-finger</keyword>
<dbReference type="GO" id="GO:0008270">
    <property type="term" value="F:zinc ion binding"/>
    <property type="evidence" value="ECO:0007669"/>
    <property type="project" value="UniProtKB-KW"/>
</dbReference>
<dbReference type="CDD" id="cd15550">
    <property type="entry name" value="PHD_MLL5"/>
    <property type="match status" value="1"/>
</dbReference>
<accession>A0A177W850</accession>
<feature type="compositionally biased region" description="Polar residues" evidence="5">
    <location>
        <begin position="176"/>
        <end position="185"/>
    </location>
</feature>
<dbReference type="SUPFAM" id="SSF57903">
    <property type="entry name" value="FYVE/PHD zinc finger"/>
    <property type="match status" value="1"/>
</dbReference>